<name>A0ABT8DW24_9BURK</name>
<evidence type="ECO:0000313" key="3">
    <source>
        <dbReference type="EMBL" id="MDN3922358.1"/>
    </source>
</evidence>
<reference evidence="3 4" key="1">
    <citation type="submission" date="2023-06" db="EMBL/GenBank/DDBJ databases">
        <title>Pelomonas sp. PFR6 16S ribosomal RNA gene Genome sequencing and assembly.</title>
        <authorList>
            <person name="Woo H."/>
        </authorList>
    </citation>
    <scope>NUCLEOTIDE SEQUENCE [LARGE SCALE GENOMIC DNA]</scope>
    <source>
        <strain evidence="3 4">PFR6</strain>
    </source>
</reference>
<comment type="caution">
    <text evidence="3">The sequence shown here is derived from an EMBL/GenBank/DDBJ whole genome shotgun (WGS) entry which is preliminary data.</text>
</comment>
<dbReference type="RefSeq" id="WP_290360661.1">
    <property type="nucleotide sequence ID" value="NZ_JAUHHC010000005.1"/>
</dbReference>
<keyword evidence="1" id="KW-0732">Signal</keyword>
<feature type="domain" description="Alpha-carbonic anhydrase" evidence="2">
    <location>
        <begin position="31"/>
        <end position="84"/>
    </location>
</feature>
<sequence length="84" mass="8984">MKRILTITAAVLATASAPLLAADHAAPPHDWGYEGETTPPCTEGVRFYILKTPAALSKAQVEAFPFKLNARPTQPLNGRKILAS</sequence>
<dbReference type="InterPro" id="IPR001148">
    <property type="entry name" value="CA_dom"/>
</dbReference>
<dbReference type="Proteomes" id="UP001228044">
    <property type="component" value="Unassembled WGS sequence"/>
</dbReference>
<evidence type="ECO:0000259" key="2">
    <source>
        <dbReference type="Pfam" id="PF00194"/>
    </source>
</evidence>
<protein>
    <submittedName>
        <fullName evidence="3">Carbonic anhydrase family protein</fullName>
    </submittedName>
</protein>
<accession>A0ABT8DW24</accession>
<feature type="chain" id="PRO_5046705675" evidence="1">
    <location>
        <begin position="22"/>
        <end position="84"/>
    </location>
</feature>
<feature type="signal peptide" evidence="1">
    <location>
        <begin position="1"/>
        <end position="21"/>
    </location>
</feature>
<dbReference type="SUPFAM" id="SSF51069">
    <property type="entry name" value="Carbonic anhydrase"/>
    <property type="match status" value="1"/>
</dbReference>
<organism evidence="3 4">
    <name type="scientific">Roseateles violae</name>
    <dbReference type="NCBI Taxonomy" id="3058042"/>
    <lineage>
        <taxon>Bacteria</taxon>
        <taxon>Pseudomonadati</taxon>
        <taxon>Pseudomonadota</taxon>
        <taxon>Betaproteobacteria</taxon>
        <taxon>Burkholderiales</taxon>
        <taxon>Sphaerotilaceae</taxon>
        <taxon>Roseateles</taxon>
    </lineage>
</organism>
<gene>
    <name evidence="3" type="ORF">QWJ38_18865</name>
</gene>
<proteinExistence type="predicted"/>
<dbReference type="Gene3D" id="3.10.200.10">
    <property type="entry name" value="Alpha carbonic anhydrase"/>
    <property type="match status" value="1"/>
</dbReference>
<keyword evidence="4" id="KW-1185">Reference proteome</keyword>
<evidence type="ECO:0000256" key="1">
    <source>
        <dbReference type="SAM" id="SignalP"/>
    </source>
</evidence>
<evidence type="ECO:0000313" key="4">
    <source>
        <dbReference type="Proteomes" id="UP001228044"/>
    </source>
</evidence>
<dbReference type="EMBL" id="JAUHHC010000005">
    <property type="protein sequence ID" value="MDN3922358.1"/>
    <property type="molecule type" value="Genomic_DNA"/>
</dbReference>
<dbReference type="InterPro" id="IPR036398">
    <property type="entry name" value="CA_dom_sf"/>
</dbReference>
<dbReference type="Pfam" id="PF00194">
    <property type="entry name" value="Carb_anhydrase"/>
    <property type="match status" value="1"/>
</dbReference>